<reference evidence="2 3" key="1">
    <citation type="journal article" date="2019" name="Nat. Ecol. Evol.">
        <title>Megaphylogeny resolves global patterns of mushroom evolution.</title>
        <authorList>
            <person name="Varga T."/>
            <person name="Krizsan K."/>
            <person name="Foldi C."/>
            <person name="Dima B."/>
            <person name="Sanchez-Garcia M."/>
            <person name="Sanchez-Ramirez S."/>
            <person name="Szollosi G.J."/>
            <person name="Szarkandi J.G."/>
            <person name="Papp V."/>
            <person name="Albert L."/>
            <person name="Andreopoulos W."/>
            <person name="Angelini C."/>
            <person name="Antonin V."/>
            <person name="Barry K.W."/>
            <person name="Bougher N.L."/>
            <person name="Buchanan P."/>
            <person name="Buyck B."/>
            <person name="Bense V."/>
            <person name="Catcheside P."/>
            <person name="Chovatia M."/>
            <person name="Cooper J."/>
            <person name="Damon W."/>
            <person name="Desjardin D."/>
            <person name="Finy P."/>
            <person name="Geml J."/>
            <person name="Haridas S."/>
            <person name="Hughes K."/>
            <person name="Justo A."/>
            <person name="Karasinski D."/>
            <person name="Kautmanova I."/>
            <person name="Kiss B."/>
            <person name="Kocsube S."/>
            <person name="Kotiranta H."/>
            <person name="LaButti K.M."/>
            <person name="Lechner B.E."/>
            <person name="Liimatainen K."/>
            <person name="Lipzen A."/>
            <person name="Lukacs Z."/>
            <person name="Mihaltcheva S."/>
            <person name="Morgado L.N."/>
            <person name="Niskanen T."/>
            <person name="Noordeloos M.E."/>
            <person name="Ohm R.A."/>
            <person name="Ortiz-Santana B."/>
            <person name="Ovrebo C."/>
            <person name="Racz N."/>
            <person name="Riley R."/>
            <person name="Savchenko A."/>
            <person name="Shiryaev A."/>
            <person name="Soop K."/>
            <person name="Spirin V."/>
            <person name="Szebenyi C."/>
            <person name="Tomsovsky M."/>
            <person name="Tulloss R.E."/>
            <person name="Uehling J."/>
            <person name="Grigoriev I.V."/>
            <person name="Vagvolgyi C."/>
            <person name="Papp T."/>
            <person name="Martin F.M."/>
            <person name="Miettinen O."/>
            <person name="Hibbett D.S."/>
            <person name="Nagy L.G."/>
        </authorList>
    </citation>
    <scope>NUCLEOTIDE SEQUENCE [LARGE SCALE GENOMIC DNA]</scope>
    <source>
        <strain evidence="2 3">OMC1185</strain>
    </source>
</reference>
<protein>
    <submittedName>
        <fullName evidence="2">Uncharacterized protein</fullName>
    </submittedName>
</protein>
<dbReference type="AlphaFoldDB" id="A0A5C3MQB7"/>
<organism evidence="2 3">
    <name type="scientific">Heliocybe sulcata</name>
    <dbReference type="NCBI Taxonomy" id="5364"/>
    <lineage>
        <taxon>Eukaryota</taxon>
        <taxon>Fungi</taxon>
        <taxon>Dikarya</taxon>
        <taxon>Basidiomycota</taxon>
        <taxon>Agaricomycotina</taxon>
        <taxon>Agaricomycetes</taxon>
        <taxon>Gloeophyllales</taxon>
        <taxon>Gloeophyllaceae</taxon>
        <taxon>Heliocybe</taxon>
    </lineage>
</organism>
<evidence type="ECO:0000256" key="1">
    <source>
        <dbReference type="SAM" id="MobiDB-lite"/>
    </source>
</evidence>
<sequence>MLLFLHLYPTTSPARPKRARRRSPRHPTRPNLETEYTRAHSMSMVASALGMHGKIRKLSFRETAKGSLPHAPAACRLEFTLFFHTAACSCRTQAKVSPLFRSCRMQLQDAGQNLAPFLKLQDTATSCRSEIRLFCQTAGCSCRMAVRCCSPPAGCSEIE</sequence>
<gene>
    <name evidence="2" type="ORF">OE88DRAFT_924282</name>
</gene>
<feature type="compositionally biased region" description="Basic residues" evidence="1">
    <location>
        <begin position="15"/>
        <end position="28"/>
    </location>
</feature>
<feature type="region of interest" description="Disordered" evidence="1">
    <location>
        <begin position="8"/>
        <end position="31"/>
    </location>
</feature>
<keyword evidence="3" id="KW-1185">Reference proteome</keyword>
<accession>A0A5C3MQB7</accession>
<dbReference type="EMBL" id="ML213531">
    <property type="protein sequence ID" value="TFK46248.1"/>
    <property type="molecule type" value="Genomic_DNA"/>
</dbReference>
<evidence type="ECO:0000313" key="3">
    <source>
        <dbReference type="Proteomes" id="UP000305948"/>
    </source>
</evidence>
<dbReference type="Proteomes" id="UP000305948">
    <property type="component" value="Unassembled WGS sequence"/>
</dbReference>
<name>A0A5C3MQB7_9AGAM</name>
<evidence type="ECO:0000313" key="2">
    <source>
        <dbReference type="EMBL" id="TFK46248.1"/>
    </source>
</evidence>
<proteinExistence type="predicted"/>